<evidence type="ECO:0000313" key="1">
    <source>
        <dbReference type="EMBL" id="MFD2613541.1"/>
    </source>
</evidence>
<proteinExistence type="predicted"/>
<keyword evidence="2" id="KW-1185">Reference proteome</keyword>
<sequence>MAAQRDKETEAEFVPSYEKAQILQSQKYAADRDVLQALLEDGRTFSLKQIDELLRKFYNQEAK</sequence>
<name>A0ABW5PDW0_9BACL</name>
<dbReference type="RefSeq" id="WP_377603536.1">
    <property type="nucleotide sequence ID" value="NZ_JBHUME010000008.1"/>
</dbReference>
<dbReference type="Proteomes" id="UP001597541">
    <property type="component" value="Unassembled WGS sequence"/>
</dbReference>
<accession>A0ABW5PDW0</accession>
<gene>
    <name evidence="1" type="ORF">ACFSUF_14005</name>
</gene>
<evidence type="ECO:0000313" key="2">
    <source>
        <dbReference type="Proteomes" id="UP001597541"/>
    </source>
</evidence>
<dbReference type="EMBL" id="JBHUME010000008">
    <property type="protein sequence ID" value="MFD2613541.1"/>
    <property type="molecule type" value="Genomic_DNA"/>
</dbReference>
<reference evidence="2" key="1">
    <citation type="journal article" date="2019" name="Int. J. Syst. Evol. Microbiol.">
        <title>The Global Catalogue of Microorganisms (GCM) 10K type strain sequencing project: providing services to taxonomists for standard genome sequencing and annotation.</title>
        <authorList>
            <consortium name="The Broad Institute Genomics Platform"/>
            <consortium name="The Broad Institute Genome Sequencing Center for Infectious Disease"/>
            <person name="Wu L."/>
            <person name="Ma J."/>
        </authorList>
    </citation>
    <scope>NUCLEOTIDE SEQUENCE [LARGE SCALE GENOMIC DNA]</scope>
    <source>
        <strain evidence="2">KCTC 3950</strain>
    </source>
</reference>
<protein>
    <submittedName>
        <fullName evidence="1">Uncharacterized protein</fullName>
    </submittedName>
</protein>
<organism evidence="1 2">
    <name type="scientific">Paenibacillus gansuensis</name>
    <dbReference type="NCBI Taxonomy" id="306542"/>
    <lineage>
        <taxon>Bacteria</taxon>
        <taxon>Bacillati</taxon>
        <taxon>Bacillota</taxon>
        <taxon>Bacilli</taxon>
        <taxon>Bacillales</taxon>
        <taxon>Paenibacillaceae</taxon>
        <taxon>Paenibacillus</taxon>
    </lineage>
</organism>
<comment type="caution">
    <text evidence="1">The sequence shown here is derived from an EMBL/GenBank/DDBJ whole genome shotgun (WGS) entry which is preliminary data.</text>
</comment>